<dbReference type="RefSeq" id="WP_045036019.1">
    <property type="nucleotide sequence ID" value="NZ_CAMQYU010000008.1"/>
</dbReference>
<dbReference type="PANTHER" id="PTHR42709">
    <property type="entry name" value="ALKALINE PHOSPHATASE LIKE PROTEIN"/>
    <property type="match status" value="1"/>
</dbReference>
<sequence length="206" mass="23060">MESIQHIITELTPLLQQYGYYILALAIAVEGMGIPAPGQSLLVVASLLAASGKMSLPAVLMVGWSASFIGNSIGYFIGRQFGHVLTRKQWIKPKTLTKLHGFIDRYGMLGLIISRFVEGIKQFMCIGCGIAEMPAKLFFTGNFLAVTVWLLVFGVAPAYLRDEIAPILAFYHKYQTQCWVVAAVIIVAIIWLLYRRFQRNRMVIEK</sequence>
<organism evidence="3 6">
    <name type="scientific">Photobacterium iliopiscarium</name>
    <dbReference type="NCBI Taxonomy" id="56192"/>
    <lineage>
        <taxon>Bacteria</taxon>
        <taxon>Pseudomonadati</taxon>
        <taxon>Pseudomonadota</taxon>
        <taxon>Gammaproteobacteria</taxon>
        <taxon>Vibrionales</taxon>
        <taxon>Vibrionaceae</taxon>
        <taxon>Photobacterium</taxon>
    </lineage>
</organism>
<gene>
    <name evidence="3" type="ORF">C9I88_08190</name>
    <name evidence="4" type="ORF">C9J52_07045</name>
</gene>
<feature type="domain" description="VTT" evidence="2">
    <location>
        <begin position="37"/>
        <end position="154"/>
    </location>
</feature>
<dbReference type="EMBL" id="PYLW01000006">
    <property type="protein sequence ID" value="PSV97599.1"/>
    <property type="molecule type" value="Genomic_DNA"/>
</dbReference>
<keyword evidence="1" id="KW-1133">Transmembrane helix</keyword>
<dbReference type="Proteomes" id="UP000241190">
    <property type="component" value="Unassembled WGS sequence"/>
</dbReference>
<dbReference type="InterPro" id="IPR051311">
    <property type="entry name" value="DedA_domain"/>
</dbReference>
<evidence type="ECO:0000313" key="4">
    <source>
        <dbReference type="EMBL" id="PSW98478.1"/>
    </source>
</evidence>
<evidence type="ECO:0000313" key="3">
    <source>
        <dbReference type="EMBL" id="PSV97599.1"/>
    </source>
</evidence>
<feature type="transmembrane region" description="Helical" evidence="1">
    <location>
        <begin position="20"/>
        <end position="38"/>
    </location>
</feature>
<dbReference type="GeneID" id="93548985"/>
<dbReference type="STRING" id="56192.UB38_03330"/>
<evidence type="ECO:0000313" key="6">
    <source>
        <dbReference type="Proteomes" id="UP000241954"/>
    </source>
</evidence>
<keyword evidence="1" id="KW-0812">Transmembrane</keyword>
<dbReference type="OrthoDB" id="948134at2"/>
<feature type="transmembrane region" description="Helical" evidence="1">
    <location>
        <begin position="137"/>
        <end position="159"/>
    </location>
</feature>
<dbReference type="PANTHER" id="PTHR42709:SF2">
    <property type="entry name" value="INNER MEMBRANE PROTEIN YOHD"/>
    <property type="match status" value="1"/>
</dbReference>
<keyword evidence="5" id="KW-1185">Reference proteome</keyword>
<dbReference type="GO" id="GO:0005886">
    <property type="term" value="C:plasma membrane"/>
    <property type="evidence" value="ECO:0007669"/>
    <property type="project" value="TreeGrafter"/>
</dbReference>
<dbReference type="Proteomes" id="UP000241954">
    <property type="component" value="Unassembled WGS sequence"/>
</dbReference>
<dbReference type="InterPro" id="IPR032816">
    <property type="entry name" value="VTT_dom"/>
</dbReference>
<protein>
    <submittedName>
        <fullName evidence="3">DedA family protein</fullName>
    </submittedName>
</protein>
<dbReference type="Pfam" id="PF09335">
    <property type="entry name" value="VTT_dom"/>
    <property type="match status" value="1"/>
</dbReference>
<proteinExistence type="predicted"/>
<accession>A0A0D8Q484</accession>
<evidence type="ECO:0000313" key="5">
    <source>
        <dbReference type="Proteomes" id="UP000241190"/>
    </source>
</evidence>
<dbReference type="AlphaFoldDB" id="A0A0D8Q484"/>
<name>A0A0D8Q484_9GAMM</name>
<evidence type="ECO:0000256" key="1">
    <source>
        <dbReference type="SAM" id="Phobius"/>
    </source>
</evidence>
<keyword evidence="1" id="KW-0472">Membrane</keyword>
<comment type="caution">
    <text evidence="3">The sequence shown here is derived from an EMBL/GenBank/DDBJ whole genome shotgun (WGS) entry which is preliminary data.</text>
</comment>
<feature type="transmembrane region" description="Helical" evidence="1">
    <location>
        <begin position="58"/>
        <end position="78"/>
    </location>
</feature>
<feature type="transmembrane region" description="Helical" evidence="1">
    <location>
        <begin position="174"/>
        <end position="194"/>
    </location>
</feature>
<reference evidence="3 6" key="1">
    <citation type="submission" date="2018-01" db="EMBL/GenBank/DDBJ databases">
        <title>Whole genome sequencing of Histamine producing bacteria.</title>
        <authorList>
            <person name="Butler K."/>
        </authorList>
    </citation>
    <scope>NUCLEOTIDE SEQUENCE [LARGE SCALE GENOMIC DNA]</scope>
    <source>
        <strain evidence="4 5">ATCC 51761</strain>
        <strain evidence="3 6">NCIMB 13481</strain>
    </source>
</reference>
<dbReference type="EMBL" id="PYOP01000008">
    <property type="protein sequence ID" value="PSW98478.1"/>
    <property type="molecule type" value="Genomic_DNA"/>
</dbReference>
<evidence type="ECO:0000259" key="2">
    <source>
        <dbReference type="Pfam" id="PF09335"/>
    </source>
</evidence>